<reference evidence="1" key="2">
    <citation type="journal article" date="2015" name="Fish Shellfish Immunol.">
        <title>Early steps in the European eel (Anguilla anguilla)-Vibrio vulnificus interaction in the gills: Role of the RtxA13 toxin.</title>
        <authorList>
            <person name="Callol A."/>
            <person name="Pajuelo D."/>
            <person name="Ebbesson L."/>
            <person name="Teles M."/>
            <person name="MacKenzie S."/>
            <person name="Amaro C."/>
        </authorList>
    </citation>
    <scope>NUCLEOTIDE SEQUENCE</scope>
</reference>
<name>A0A0E9PKB0_ANGAN</name>
<reference evidence="1" key="1">
    <citation type="submission" date="2014-11" db="EMBL/GenBank/DDBJ databases">
        <authorList>
            <person name="Amaro Gonzalez C."/>
        </authorList>
    </citation>
    <scope>NUCLEOTIDE SEQUENCE</scope>
</reference>
<evidence type="ECO:0000313" key="1">
    <source>
        <dbReference type="EMBL" id="JAH04248.1"/>
    </source>
</evidence>
<dbReference type="AlphaFoldDB" id="A0A0E9PKB0"/>
<sequence length="53" mass="6308">MVRLNLTSPFKGRRKHFYMTFLCQTLEFFAVSVKHYALDMLHIYFAIPALLVK</sequence>
<accession>A0A0E9PKB0</accession>
<proteinExistence type="predicted"/>
<protein>
    <submittedName>
        <fullName evidence="1">Uncharacterized protein</fullName>
    </submittedName>
</protein>
<dbReference type="EMBL" id="GBXM01104329">
    <property type="protein sequence ID" value="JAH04248.1"/>
    <property type="molecule type" value="Transcribed_RNA"/>
</dbReference>
<organism evidence="1">
    <name type="scientific">Anguilla anguilla</name>
    <name type="common">European freshwater eel</name>
    <name type="synonym">Muraena anguilla</name>
    <dbReference type="NCBI Taxonomy" id="7936"/>
    <lineage>
        <taxon>Eukaryota</taxon>
        <taxon>Metazoa</taxon>
        <taxon>Chordata</taxon>
        <taxon>Craniata</taxon>
        <taxon>Vertebrata</taxon>
        <taxon>Euteleostomi</taxon>
        <taxon>Actinopterygii</taxon>
        <taxon>Neopterygii</taxon>
        <taxon>Teleostei</taxon>
        <taxon>Anguilliformes</taxon>
        <taxon>Anguillidae</taxon>
        <taxon>Anguilla</taxon>
    </lineage>
</organism>